<proteinExistence type="predicted"/>
<dbReference type="EMBL" id="ADTU01028464">
    <property type="status" value="NOT_ANNOTATED_CDS"/>
    <property type="molecule type" value="Genomic_DNA"/>
</dbReference>
<organism evidence="2 3">
    <name type="scientific">Atta cephalotes</name>
    <name type="common">Leafcutter ant</name>
    <dbReference type="NCBI Taxonomy" id="12957"/>
    <lineage>
        <taxon>Eukaryota</taxon>
        <taxon>Metazoa</taxon>
        <taxon>Ecdysozoa</taxon>
        <taxon>Arthropoda</taxon>
        <taxon>Hexapoda</taxon>
        <taxon>Insecta</taxon>
        <taxon>Pterygota</taxon>
        <taxon>Neoptera</taxon>
        <taxon>Endopterygota</taxon>
        <taxon>Hymenoptera</taxon>
        <taxon>Apocrita</taxon>
        <taxon>Aculeata</taxon>
        <taxon>Formicoidea</taxon>
        <taxon>Formicidae</taxon>
        <taxon>Myrmicinae</taxon>
        <taxon>Atta</taxon>
    </lineage>
</organism>
<dbReference type="Proteomes" id="UP000005205">
    <property type="component" value="Unassembled WGS sequence"/>
</dbReference>
<evidence type="ECO:0000313" key="2">
    <source>
        <dbReference type="EnsemblMetazoa" id="XP_012061989.1"/>
    </source>
</evidence>
<reference evidence="2" key="2">
    <citation type="submission" date="2016-04" db="UniProtKB">
        <authorList>
            <consortium name="EnsemblMetazoa"/>
        </authorList>
    </citation>
    <scope>IDENTIFICATION</scope>
</reference>
<evidence type="ECO:0000313" key="3">
    <source>
        <dbReference type="Proteomes" id="UP000005205"/>
    </source>
</evidence>
<name>A0A158NWT1_ATTCE</name>
<dbReference type="EnsemblMetazoa" id="XM_012206599.1">
    <property type="protein sequence ID" value="XP_012061989.1"/>
    <property type="gene ID" value="LOC105625260"/>
</dbReference>
<evidence type="ECO:0000256" key="1">
    <source>
        <dbReference type="SAM" id="MobiDB-lite"/>
    </source>
</evidence>
<keyword evidence="3" id="KW-1185">Reference proteome</keyword>
<dbReference type="OrthoDB" id="7696562at2759"/>
<dbReference type="AlphaFoldDB" id="A0A158NWT1"/>
<dbReference type="KEGG" id="acep:105625260"/>
<sequence>MSIRRRRAHNFTDSLNSFRQTITINKDESNQVSDEFHKHGCSENTSCVESVILAGSSTNQQFISDSCNIAEKSYNMGYKNRHPLLIDDALIVSDGTSYLSIKPDLNKCINLFNNEYLNNEYDGVKKQLSPTLSETNVSQDINFCNLNKKFKGQQDLNNRPRSMSAESLRNIILNRELKRSKSYTVLDKTLRRDRNYNIKSDQLSFLTKNTTKKMSRKEVETIVPSFEALSLSNSVLLNRKDDFPKENQHDSNSEMSSKDELSPFELKTLLQSLADQKLLKETAVQQRLLRRLSVDYHDAPKVFTENLLTIIEESVINNDSHAQSQYPELSLFRFNEELRKMCKFLEDETIPEWPESPGMSTPICTKRKSQESHDLLRKSLSVLSPDKGLHFTTPVSSQCNTKSPKKACWRMSKNTSYITKNLLNDTNTFESLETMCKKLFPDNDYTVPREKNLLQSPLQSMANILRTCENQMASLENSPIVHEQIKKAGTCTSDSTYQYNKLPEESLECRLLLNEKYDRMDSEAIFDILKQQTEHDKRQEMIKPNDFESTVMYEIAKKRQRCLDTAKIVMEIDENFKPMEEIHPNINDSSIEVDDKLMKTLMSVKKYQDYLEKYKSLLNLFHRTRLSSPRTPCDRQDGQAEKTFNKDFNTCALSVVLEDEQTLQVPKSSPRKKSITPSSTKKLVTKPRLFITPGKTLVNKNCKPKRTYFPNLLPGMNKQNKHISPQAKNIYRQIGNYDHVISPVGMYIKGAESYLTKNLKSVTDKMLLTPKKKTTQSSNSKIKLQLSPKPKEKLTGIIGDENVADNFLHPKMHYNYPSHSCIEETENLKVGNCETE</sequence>
<feature type="region of interest" description="Disordered" evidence="1">
    <location>
        <begin position="241"/>
        <end position="260"/>
    </location>
</feature>
<gene>
    <name evidence="2" type="primary">105625260</name>
</gene>
<dbReference type="InParanoid" id="A0A158NWT1"/>
<accession>A0A158NWT1</accession>
<reference evidence="3" key="1">
    <citation type="journal article" date="2011" name="PLoS Genet.">
        <title>The genome sequence of the leaf-cutter ant Atta cephalotes reveals insights into its obligate symbiotic lifestyle.</title>
        <authorList>
            <person name="Suen G."/>
            <person name="Teiling C."/>
            <person name="Li L."/>
            <person name="Holt C."/>
            <person name="Abouheif E."/>
            <person name="Bornberg-Bauer E."/>
            <person name="Bouffard P."/>
            <person name="Caldera E.J."/>
            <person name="Cash E."/>
            <person name="Cavanaugh A."/>
            <person name="Denas O."/>
            <person name="Elhaik E."/>
            <person name="Fave M.J."/>
            <person name="Gadau J."/>
            <person name="Gibson J.D."/>
            <person name="Graur D."/>
            <person name="Grubbs K.J."/>
            <person name="Hagen D.E."/>
            <person name="Harkins T.T."/>
            <person name="Helmkampf M."/>
            <person name="Hu H."/>
            <person name="Johnson B.R."/>
            <person name="Kim J."/>
            <person name="Marsh S.E."/>
            <person name="Moeller J.A."/>
            <person name="Munoz-Torres M.C."/>
            <person name="Murphy M.C."/>
            <person name="Naughton M.C."/>
            <person name="Nigam S."/>
            <person name="Overson R."/>
            <person name="Rajakumar R."/>
            <person name="Reese J.T."/>
            <person name="Scott J.J."/>
            <person name="Smith C.R."/>
            <person name="Tao S."/>
            <person name="Tsutsui N.D."/>
            <person name="Viljakainen L."/>
            <person name="Wissler L."/>
            <person name="Yandell M.D."/>
            <person name="Zimmer F."/>
            <person name="Taylor J."/>
            <person name="Slater S.C."/>
            <person name="Clifton S.W."/>
            <person name="Warren W.C."/>
            <person name="Elsik C.G."/>
            <person name="Smith C.D."/>
            <person name="Weinstock G.M."/>
            <person name="Gerardo N.M."/>
            <person name="Currie C.R."/>
        </authorList>
    </citation>
    <scope>NUCLEOTIDE SEQUENCE [LARGE SCALE GENOMIC DNA]</scope>
</reference>
<protein>
    <submittedName>
        <fullName evidence="2">Uncharacterized protein</fullName>
    </submittedName>
</protein>